<dbReference type="HOGENOM" id="CLU_044815_1_3_7"/>
<dbReference type="SMART" id="SM00986">
    <property type="entry name" value="UDG"/>
    <property type="match status" value="1"/>
</dbReference>
<evidence type="ECO:0000256" key="1">
    <source>
        <dbReference type="ARBA" id="ARBA00001400"/>
    </source>
</evidence>
<evidence type="ECO:0000259" key="12">
    <source>
        <dbReference type="SMART" id="SM00986"/>
    </source>
</evidence>
<dbReference type="InterPro" id="IPR005273">
    <property type="entry name" value="Ura-DNA_glyco_family4"/>
</dbReference>
<evidence type="ECO:0000256" key="5">
    <source>
        <dbReference type="ARBA" id="ARBA00022485"/>
    </source>
</evidence>
<dbReference type="Proteomes" id="UP000001933">
    <property type="component" value="Chromosome"/>
</dbReference>
<dbReference type="InterPro" id="IPR036895">
    <property type="entry name" value="Uracil-DNA_glycosylase-like_sf"/>
</dbReference>
<evidence type="ECO:0000256" key="9">
    <source>
        <dbReference type="ARBA" id="ARBA00023004"/>
    </source>
</evidence>
<dbReference type="Gene3D" id="3.40.470.10">
    <property type="entry name" value="Uracil-DNA glycosylase-like domain"/>
    <property type="match status" value="1"/>
</dbReference>
<dbReference type="CDD" id="cd10030">
    <property type="entry name" value="UDG-F4_TTUDGA_SPO1dp_like"/>
    <property type="match status" value="1"/>
</dbReference>
<dbReference type="GO" id="GO:0006281">
    <property type="term" value="P:DNA repair"/>
    <property type="evidence" value="ECO:0007669"/>
    <property type="project" value="UniProtKB-KW"/>
</dbReference>
<dbReference type="EC" id="3.2.2.27" evidence="3"/>
<keyword evidence="8" id="KW-0378">Hydrolase</keyword>
<keyword evidence="6" id="KW-0479">Metal-binding</keyword>
<dbReference type="PANTHER" id="PTHR33693">
    <property type="entry name" value="TYPE-5 URACIL-DNA GLYCOSYLASE"/>
    <property type="match status" value="1"/>
</dbReference>
<keyword evidence="5" id="KW-0004">4Fe-4S</keyword>
<reference evidence="13 14" key="1">
    <citation type="journal article" date="2007" name="Proc. Natl. Acad. Sci. U.S.A.">
        <title>The genome of Syntrophus aciditrophicus: life at the thermodynamic limit of microbial growth.</title>
        <authorList>
            <person name="McInerney M.J."/>
            <person name="Rohlin L."/>
            <person name="Mouttaki H."/>
            <person name="Kim U."/>
            <person name="Krupp R.S."/>
            <person name="Rios-Hernandez L."/>
            <person name="Sieber J."/>
            <person name="Struchtemeyer C.G."/>
            <person name="Bhattacharyya A."/>
            <person name="Campbell J.W."/>
            <person name="Gunsalus R.P."/>
        </authorList>
    </citation>
    <scope>NUCLEOTIDE SEQUENCE [LARGE SCALE GENOMIC DNA]</scope>
    <source>
        <strain evidence="13 14">SB</strain>
    </source>
</reference>
<dbReference type="SUPFAM" id="SSF52141">
    <property type="entry name" value="Uracil-DNA glycosylase-like"/>
    <property type="match status" value="1"/>
</dbReference>
<sequence>MIEMNESDILKDELYTLVRSLKNQIELAWELRHPLSWTTAEGDQKSPFLGMKLASGVHEQDVKESLISSDITGPADNPLETLDDIRRDMEACHRCPLEKTRKNLVFGEGNPHSELVFVGEAPGADEDLQGRPFVGRAGHLLTRIIDAMGLKREDVYICNILKCRPPGNRNPLPEEIEVCEPWLIRQLEAIRPRIICALGTFAAQTLLKKKGIPITVLRGQFHDYHGIKLMPTYHPAYLLRNPGAKRQVWEDVQKIMKVLEAGQ</sequence>
<dbReference type="KEGG" id="sat:SYN_02178"/>
<dbReference type="EMBL" id="CP000252">
    <property type="protein sequence ID" value="ABC77430.1"/>
    <property type="molecule type" value="Genomic_DNA"/>
</dbReference>
<dbReference type="STRING" id="56780.SYN_02178"/>
<dbReference type="InterPro" id="IPR005122">
    <property type="entry name" value="Uracil-DNA_glycosylase-like"/>
</dbReference>
<keyword evidence="9" id="KW-0408">Iron</keyword>
<dbReference type="NCBIfam" id="TIGR00758">
    <property type="entry name" value="UDG_fam4"/>
    <property type="match status" value="1"/>
</dbReference>
<evidence type="ECO:0000256" key="2">
    <source>
        <dbReference type="ARBA" id="ARBA00006521"/>
    </source>
</evidence>
<dbReference type="GO" id="GO:0046872">
    <property type="term" value="F:metal ion binding"/>
    <property type="evidence" value="ECO:0007669"/>
    <property type="project" value="UniProtKB-KW"/>
</dbReference>
<evidence type="ECO:0000256" key="4">
    <source>
        <dbReference type="ARBA" id="ARBA00019403"/>
    </source>
</evidence>
<keyword evidence="10" id="KW-0411">Iron-sulfur</keyword>
<comment type="catalytic activity">
    <reaction evidence="1">
        <text>Hydrolyzes single-stranded DNA or mismatched double-stranded DNA and polynucleotides, releasing free uracil.</text>
        <dbReference type="EC" id="3.2.2.27"/>
    </reaction>
</comment>
<dbReference type="GO" id="GO:0051539">
    <property type="term" value="F:4 iron, 4 sulfur cluster binding"/>
    <property type="evidence" value="ECO:0007669"/>
    <property type="project" value="UniProtKB-KW"/>
</dbReference>
<keyword evidence="11" id="KW-0234">DNA repair</keyword>
<evidence type="ECO:0000313" key="13">
    <source>
        <dbReference type="EMBL" id="ABC77430.1"/>
    </source>
</evidence>
<evidence type="ECO:0000256" key="8">
    <source>
        <dbReference type="ARBA" id="ARBA00022801"/>
    </source>
</evidence>
<gene>
    <name evidence="13" type="ORF">SYN_02178</name>
</gene>
<evidence type="ECO:0000256" key="7">
    <source>
        <dbReference type="ARBA" id="ARBA00022763"/>
    </source>
</evidence>
<dbReference type="InterPro" id="IPR051536">
    <property type="entry name" value="UDG_Type-4/5"/>
</dbReference>
<proteinExistence type="inferred from homology"/>
<dbReference type="Pfam" id="PF03167">
    <property type="entry name" value="UDG"/>
    <property type="match status" value="1"/>
</dbReference>
<evidence type="ECO:0000256" key="11">
    <source>
        <dbReference type="ARBA" id="ARBA00023204"/>
    </source>
</evidence>
<comment type="similarity">
    <text evidence="2">Belongs to the uracil-DNA glycosylase (UDG) superfamily. Type 4 (UDGa) family.</text>
</comment>
<evidence type="ECO:0000256" key="6">
    <source>
        <dbReference type="ARBA" id="ARBA00022723"/>
    </source>
</evidence>
<organism evidence="13 14">
    <name type="scientific">Syntrophus aciditrophicus (strain SB)</name>
    <dbReference type="NCBI Taxonomy" id="56780"/>
    <lineage>
        <taxon>Bacteria</taxon>
        <taxon>Pseudomonadati</taxon>
        <taxon>Thermodesulfobacteriota</taxon>
        <taxon>Syntrophia</taxon>
        <taxon>Syntrophales</taxon>
        <taxon>Syntrophaceae</taxon>
        <taxon>Syntrophus</taxon>
    </lineage>
</organism>
<dbReference type="GO" id="GO:0004844">
    <property type="term" value="F:uracil DNA N-glycosylase activity"/>
    <property type="evidence" value="ECO:0007669"/>
    <property type="project" value="UniProtKB-EC"/>
</dbReference>
<dbReference type="SMART" id="SM00987">
    <property type="entry name" value="UreE_C"/>
    <property type="match status" value="1"/>
</dbReference>
<dbReference type="PANTHER" id="PTHR33693:SF1">
    <property type="entry name" value="TYPE-4 URACIL-DNA GLYCOSYLASE"/>
    <property type="match status" value="1"/>
</dbReference>
<evidence type="ECO:0000256" key="10">
    <source>
        <dbReference type="ARBA" id="ARBA00023014"/>
    </source>
</evidence>
<accession>Q2LTM2</accession>
<keyword evidence="14" id="KW-1185">Reference proteome</keyword>
<feature type="domain" description="Uracil-DNA glycosylase-like" evidence="12">
    <location>
        <begin position="106"/>
        <end position="253"/>
    </location>
</feature>
<keyword evidence="7" id="KW-0227">DNA damage</keyword>
<dbReference type="InParanoid" id="Q2LTM2"/>
<evidence type="ECO:0000256" key="3">
    <source>
        <dbReference type="ARBA" id="ARBA00012030"/>
    </source>
</evidence>
<name>Q2LTM2_SYNAS</name>
<dbReference type="eggNOG" id="COG1573">
    <property type="taxonomic scope" value="Bacteria"/>
</dbReference>
<dbReference type="RefSeq" id="WP_011417452.1">
    <property type="nucleotide sequence ID" value="NC_007759.1"/>
</dbReference>
<dbReference type="AlphaFoldDB" id="Q2LTM2"/>
<evidence type="ECO:0000313" key="14">
    <source>
        <dbReference type="Proteomes" id="UP000001933"/>
    </source>
</evidence>
<protein>
    <recommendedName>
        <fullName evidence="4">Type-4 uracil-DNA glycosylase</fullName>
        <ecNumber evidence="3">3.2.2.27</ecNumber>
    </recommendedName>
</protein>